<name>A0A6G1HQJ7_9PEZI</name>
<dbReference type="EMBL" id="ML996701">
    <property type="protein sequence ID" value="KAF2398146.1"/>
    <property type="molecule type" value="Genomic_DNA"/>
</dbReference>
<dbReference type="AlphaFoldDB" id="A0A6G1HQJ7"/>
<gene>
    <name evidence="2" type="ORF">EJ06DRAFT_124955</name>
</gene>
<feature type="region of interest" description="Disordered" evidence="1">
    <location>
        <begin position="1"/>
        <end position="21"/>
    </location>
</feature>
<dbReference type="Proteomes" id="UP000799640">
    <property type="component" value="Unassembled WGS sequence"/>
</dbReference>
<evidence type="ECO:0000313" key="2">
    <source>
        <dbReference type="EMBL" id="KAF2398146.1"/>
    </source>
</evidence>
<sequence length="166" mass="18387">MEPPPRGGEAPARHGSPPRTHALSLGEIGDLGPLPLTLFSSPWALHFSPELSYGSRRAVSSRKVRVPFAHKMESQSGWSRRRREEHEVEAIVNGRNHRSVLDREESRLTKCCCEIQSGGGRSGRSYGRSTLREEAAVIHDEKEPVVCLFLGAYICTGESGHFRQGN</sequence>
<evidence type="ECO:0000313" key="3">
    <source>
        <dbReference type="Proteomes" id="UP000799640"/>
    </source>
</evidence>
<accession>A0A6G1HQJ7</accession>
<proteinExistence type="predicted"/>
<protein>
    <submittedName>
        <fullName evidence="2">Uncharacterized protein</fullName>
    </submittedName>
</protein>
<reference evidence="2" key="1">
    <citation type="journal article" date="2020" name="Stud. Mycol.">
        <title>101 Dothideomycetes genomes: a test case for predicting lifestyles and emergence of pathogens.</title>
        <authorList>
            <person name="Haridas S."/>
            <person name="Albert R."/>
            <person name="Binder M."/>
            <person name="Bloem J."/>
            <person name="Labutti K."/>
            <person name="Salamov A."/>
            <person name="Andreopoulos B."/>
            <person name="Baker S."/>
            <person name="Barry K."/>
            <person name="Bills G."/>
            <person name="Bluhm B."/>
            <person name="Cannon C."/>
            <person name="Castanera R."/>
            <person name="Culley D."/>
            <person name="Daum C."/>
            <person name="Ezra D."/>
            <person name="Gonzalez J."/>
            <person name="Henrissat B."/>
            <person name="Kuo A."/>
            <person name="Liang C."/>
            <person name="Lipzen A."/>
            <person name="Lutzoni F."/>
            <person name="Magnuson J."/>
            <person name="Mondo S."/>
            <person name="Nolan M."/>
            <person name="Ohm R."/>
            <person name="Pangilinan J."/>
            <person name="Park H.-J."/>
            <person name="Ramirez L."/>
            <person name="Alfaro M."/>
            <person name="Sun H."/>
            <person name="Tritt A."/>
            <person name="Yoshinaga Y."/>
            <person name="Zwiers L.-H."/>
            <person name="Turgeon B."/>
            <person name="Goodwin S."/>
            <person name="Spatafora J."/>
            <person name="Crous P."/>
            <person name="Grigoriev I."/>
        </authorList>
    </citation>
    <scope>NUCLEOTIDE SEQUENCE</scope>
    <source>
        <strain evidence="2">CBS 262.69</strain>
    </source>
</reference>
<organism evidence="2 3">
    <name type="scientific">Trichodelitschia bisporula</name>
    <dbReference type="NCBI Taxonomy" id="703511"/>
    <lineage>
        <taxon>Eukaryota</taxon>
        <taxon>Fungi</taxon>
        <taxon>Dikarya</taxon>
        <taxon>Ascomycota</taxon>
        <taxon>Pezizomycotina</taxon>
        <taxon>Dothideomycetes</taxon>
        <taxon>Dothideomycetes incertae sedis</taxon>
        <taxon>Phaeotrichales</taxon>
        <taxon>Phaeotrichaceae</taxon>
        <taxon>Trichodelitschia</taxon>
    </lineage>
</organism>
<evidence type="ECO:0000256" key="1">
    <source>
        <dbReference type="SAM" id="MobiDB-lite"/>
    </source>
</evidence>
<keyword evidence="3" id="KW-1185">Reference proteome</keyword>